<evidence type="ECO:0000313" key="2">
    <source>
        <dbReference type="Proteomes" id="UP000065261"/>
    </source>
</evidence>
<dbReference type="EMBL" id="CP011035">
    <property type="protein sequence ID" value="ALS35008.1"/>
    <property type="molecule type" value="Genomic_DNA"/>
</dbReference>
<dbReference type="PATRIC" id="fig|1315283.4.peg.3597"/>
<evidence type="ECO:0000313" key="1">
    <source>
        <dbReference type="EMBL" id="ALS35008.1"/>
    </source>
</evidence>
<organism evidence="1">
    <name type="scientific">Pseudoalteromonas translucida KMM 520</name>
    <dbReference type="NCBI Taxonomy" id="1315283"/>
    <lineage>
        <taxon>Bacteria</taxon>
        <taxon>Pseudomonadati</taxon>
        <taxon>Pseudomonadota</taxon>
        <taxon>Gammaproteobacteria</taxon>
        <taxon>Alteromonadales</taxon>
        <taxon>Pseudoalteromonadaceae</taxon>
        <taxon>Pseudoalteromonas</taxon>
    </lineage>
</organism>
<protein>
    <submittedName>
        <fullName evidence="1">Uncharacterized protein</fullName>
    </submittedName>
</protein>
<dbReference type="AlphaFoldDB" id="A0A0U2VKQ5"/>
<accession>A0A0U2VKQ5</accession>
<dbReference type="KEGG" id="ptn:PTRA_b0547"/>
<proteinExistence type="predicted"/>
<name>A0A0U2VKQ5_9GAMM</name>
<dbReference type="Proteomes" id="UP000065261">
    <property type="component" value="Chromosome II"/>
</dbReference>
<gene>
    <name evidence="1" type="ORF">PTRA_b0547</name>
</gene>
<sequence>MQRLKIKCKVYCLLCITLALVLSTALVNTKYVYYSLKPSRVALAV</sequence>
<reference evidence="1 2" key="1">
    <citation type="submission" date="2015-03" db="EMBL/GenBank/DDBJ databases">
        <authorList>
            <person name="Murphy D."/>
        </authorList>
    </citation>
    <scope>NUCLEOTIDE SEQUENCE [LARGE SCALE GENOMIC DNA]</scope>
    <source>
        <strain evidence="1 2">KMM 520</strain>
    </source>
</reference>